<dbReference type="InterPro" id="IPR013083">
    <property type="entry name" value="Znf_RING/FYVE/PHD"/>
</dbReference>
<evidence type="ECO:0000256" key="3">
    <source>
        <dbReference type="ARBA" id="ARBA00022833"/>
    </source>
</evidence>
<organism evidence="7 8">
    <name type="scientific">Trichomonas vaginalis (strain ATCC PRA-98 / G3)</name>
    <dbReference type="NCBI Taxonomy" id="412133"/>
    <lineage>
        <taxon>Eukaryota</taxon>
        <taxon>Metamonada</taxon>
        <taxon>Parabasalia</taxon>
        <taxon>Trichomonadida</taxon>
        <taxon>Trichomonadidae</taxon>
        <taxon>Trichomonas</taxon>
    </lineage>
</organism>
<dbReference type="RefSeq" id="XP_001322877.1">
    <property type="nucleotide sequence ID" value="XM_001322842.1"/>
</dbReference>
<dbReference type="SUPFAM" id="SSF57850">
    <property type="entry name" value="RING/U-box"/>
    <property type="match status" value="1"/>
</dbReference>
<dbReference type="CDD" id="cd16454">
    <property type="entry name" value="RING-H2_PA-TM-RING"/>
    <property type="match status" value="1"/>
</dbReference>
<evidence type="ECO:0000256" key="1">
    <source>
        <dbReference type="ARBA" id="ARBA00022723"/>
    </source>
</evidence>
<dbReference type="KEGG" id="tva:4768590"/>
<reference evidence="7" key="1">
    <citation type="submission" date="2006-10" db="EMBL/GenBank/DDBJ databases">
        <authorList>
            <person name="Amadeo P."/>
            <person name="Zhao Q."/>
            <person name="Wortman J."/>
            <person name="Fraser-Liggett C."/>
            <person name="Carlton J."/>
        </authorList>
    </citation>
    <scope>NUCLEOTIDE SEQUENCE</scope>
    <source>
        <strain evidence="7">G3</strain>
    </source>
</reference>
<dbReference type="SMART" id="SM00184">
    <property type="entry name" value="RING"/>
    <property type="match status" value="1"/>
</dbReference>
<feature type="compositionally biased region" description="Pro residues" evidence="5">
    <location>
        <begin position="42"/>
        <end position="54"/>
    </location>
</feature>
<evidence type="ECO:0000313" key="7">
    <source>
        <dbReference type="EMBL" id="EAY10654.1"/>
    </source>
</evidence>
<dbReference type="GO" id="GO:0008270">
    <property type="term" value="F:zinc ion binding"/>
    <property type="evidence" value="ECO:0007669"/>
    <property type="project" value="UniProtKB-KW"/>
</dbReference>
<keyword evidence="8" id="KW-1185">Reference proteome</keyword>
<dbReference type="InterPro" id="IPR052788">
    <property type="entry name" value="RING-type_E3_ligase_ATL"/>
</dbReference>
<dbReference type="Pfam" id="PF13639">
    <property type="entry name" value="zf-RING_2"/>
    <property type="match status" value="1"/>
</dbReference>
<evidence type="ECO:0000259" key="6">
    <source>
        <dbReference type="PROSITE" id="PS50089"/>
    </source>
</evidence>
<evidence type="ECO:0000256" key="5">
    <source>
        <dbReference type="SAM" id="MobiDB-lite"/>
    </source>
</evidence>
<dbReference type="SMR" id="A2E9K3"/>
<dbReference type="FunFam" id="3.30.40.10:FF:000989">
    <property type="entry name" value="E3 ubiquitin-protein ligase AIP2"/>
    <property type="match status" value="1"/>
</dbReference>
<dbReference type="PANTHER" id="PTHR45798">
    <property type="entry name" value="RING-H2 FINGER PROTEIN ATL61-RELATED-RELATED"/>
    <property type="match status" value="1"/>
</dbReference>
<keyword evidence="1" id="KW-0479">Metal-binding</keyword>
<evidence type="ECO:0000256" key="4">
    <source>
        <dbReference type="PROSITE-ProRule" id="PRU00175"/>
    </source>
</evidence>
<dbReference type="OrthoDB" id="696294at2759"/>
<dbReference type="Proteomes" id="UP000001542">
    <property type="component" value="Unassembled WGS sequence"/>
</dbReference>
<gene>
    <name evidence="7" type="ORF">TVAG_157310</name>
</gene>
<dbReference type="STRING" id="5722.A2E9K3"/>
<accession>A2E9K3</accession>
<dbReference type="PROSITE" id="PS50089">
    <property type="entry name" value="ZF_RING_2"/>
    <property type="match status" value="1"/>
</dbReference>
<sequence length="219" mass="24242">MTTKAWCYNCEKSIVPTDAGLCPICNTDFIEYGDSEFNADPQPAPAQPAPSRPNPHPRRVVRRVIVSPFNFFGGLPGMGGNGNQPNGLADMFNNILEGIFGRIGGDNQNGDGRQMGDFFFGNEEQWQALADRLFRLNQQSLGSPPTADDFLSSDSMKPVKYTPGCCAENVCSICLEEFNENDEVVILPCKHGFHEPCLQPWLKMHSECPSCRHKLPTKD</sequence>
<dbReference type="Gene3D" id="3.30.40.10">
    <property type="entry name" value="Zinc/RING finger domain, C3HC4 (zinc finger)"/>
    <property type="match status" value="1"/>
</dbReference>
<dbReference type="AlphaFoldDB" id="A2E9K3"/>
<keyword evidence="3" id="KW-0862">Zinc</keyword>
<dbReference type="eggNOG" id="KOG0800">
    <property type="taxonomic scope" value="Eukaryota"/>
</dbReference>
<feature type="domain" description="RING-type" evidence="6">
    <location>
        <begin position="171"/>
        <end position="212"/>
    </location>
</feature>
<proteinExistence type="predicted"/>
<dbReference type="VEuPathDB" id="TrichDB:TVAGG3_0746530"/>
<dbReference type="InterPro" id="IPR001841">
    <property type="entry name" value="Znf_RING"/>
</dbReference>
<protein>
    <recommendedName>
        <fullName evidence="6">RING-type domain-containing protein</fullName>
    </recommendedName>
</protein>
<dbReference type="InParanoid" id="A2E9K3"/>
<name>A2E9K3_TRIV3</name>
<reference evidence="7" key="2">
    <citation type="journal article" date="2007" name="Science">
        <title>Draft genome sequence of the sexually transmitted pathogen Trichomonas vaginalis.</title>
        <authorList>
            <person name="Carlton J.M."/>
            <person name="Hirt R.P."/>
            <person name="Silva J.C."/>
            <person name="Delcher A.L."/>
            <person name="Schatz M."/>
            <person name="Zhao Q."/>
            <person name="Wortman J.R."/>
            <person name="Bidwell S.L."/>
            <person name="Alsmark U.C.M."/>
            <person name="Besteiro S."/>
            <person name="Sicheritz-Ponten T."/>
            <person name="Noel C.J."/>
            <person name="Dacks J.B."/>
            <person name="Foster P.G."/>
            <person name="Simillion C."/>
            <person name="Van de Peer Y."/>
            <person name="Miranda-Saavedra D."/>
            <person name="Barton G.J."/>
            <person name="Westrop G.D."/>
            <person name="Mueller S."/>
            <person name="Dessi D."/>
            <person name="Fiori P.L."/>
            <person name="Ren Q."/>
            <person name="Paulsen I."/>
            <person name="Zhang H."/>
            <person name="Bastida-Corcuera F.D."/>
            <person name="Simoes-Barbosa A."/>
            <person name="Brown M.T."/>
            <person name="Hayes R.D."/>
            <person name="Mukherjee M."/>
            <person name="Okumura C.Y."/>
            <person name="Schneider R."/>
            <person name="Smith A.J."/>
            <person name="Vanacova S."/>
            <person name="Villalvazo M."/>
            <person name="Haas B.J."/>
            <person name="Pertea M."/>
            <person name="Feldblyum T.V."/>
            <person name="Utterback T.R."/>
            <person name="Shu C.L."/>
            <person name="Osoegawa K."/>
            <person name="de Jong P.J."/>
            <person name="Hrdy I."/>
            <person name="Horvathova L."/>
            <person name="Zubacova Z."/>
            <person name="Dolezal P."/>
            <person name="Malik S.B."/>
            <person name="Logsdon J.M. Jr."/>
            <person name="Henze K."/>
            <person name="Gupta A."/>
            <person name="Wang C.C."/>
            <person name="Dunne R.L."/>
            <person name="Upcroft J.A."/>
            <person name="Upcroft P."/>
            <person name="White O."/>
            <person name="Salzberg S.L."/>
            <person name="Tang P."/>
            <person name="Chiu C.-H."/>
            <person name="Lee Y.-S."/>
            <person name="Embley T.M."/>
            <person name="Coombs G.H."/>
            <person name="Mottram J.C."/>
            <person name="Tachezy J."/>
            <person name="Fraser-Liggett C.M."/>
            <person name="Johnson P.J."/>
        </authorList>
    </citation>
    <scope>NUCLEOTIDE SEQUENCE [LARGE SCALE GENOMIC DNA]</scope>
    <source>
        <strain evidence="7">G3</strain>
    </source>
</reference>
<feature type="region of interest" description="Disordered" evidence="5">
    <location>
        <begin position="36"/>
        <end position="57"/>
    </location>
</feature>
<evidence type="ECO:0000313" key="8">
    <source>
        <dbReference type="Proteomes" id="UP000001542"/>
    </source>
</evidence>
<dbReference type="VEuPathDB" id="TrichDB:TVAG_157310"/>
<keyword evidence="2 4" id="KW-0863">Zinc-finger</keyword>
<dbReference type="PANTHER" id="PTHR45798:SF97">
    <property type="entry name" value="ALCOHOL-SENSITIVE RING FINGER PROTEIN 1"/>
    <property type="match status" value="1"/>
</dbReference>
<dbReference type="EMBL" id="DS113334">
    <property type="protein sequence ID" value="EAY10654.1"/>
    <property type="molecule type" value="Genomic_DNA"/>
</dbReference>
<evidence type="ECO:0000256" key="2">
    <source>
        <dbReference type="ARBA" id="ARBA00022771"/>
    </source>
</evidence>